<gene>
    <name evidence="1" type="ORF">DSO57_1031378</name>
</gene>
<evidence type="ECO:0000313" key="2">
    <source>
        <dbReference type="Proteomes" id="UP001165960"/>
    </source>
</evidence>
<dbReference type="EMBL" id="QTSX02004485">
    <property type="protein sequence ID" value="KAJ9064376.1"/>
    <property type="molecule type" value="Genomic_DNA"/>
</dbReference>
<evidence type="ECO:0000313" key="1">
    <source>
        <dbReference type="EMBL" id="KAJ9064376.1"/>
    </source>
</evidence>
<accession>A0ACC2SQ50</accession>
<reference evidence="1" key="1">
    <citation type="submission" date="2022-04" db="EMBL/GenBank/DDBJ databases">
        <title>Genome of the entomopathogenic fungus Entomophthora muscae.</title>
        <authorList>
            <person name="Elya C."/>
            <person name="Lovett B.R."/>
            <person name="Lee E."/>
            <person name="Macias A.M."/>
            <person name="Hajek A.E."/>
            <person name="De Bivort B.L."/>
            <person name="Kasson M.T."/>
            <person name="De Fine Licht H.H."/>
            <person name="Stajich J.E."/>
        </authorList>
    </citation>
    <scope>NUCLEOTIDE SEQUENCE</scope>
    <source>
        <strain evidence="1">Berkeley</strain>
    </source>
</reference>
<keyword evidence="2" id="KW-1185">Reference proteome</keyword>
<organism evidence="1 2">
    <name type="scientific">Entomophthora muscae</name>
    <dbReference type="NCBI Taxonomy" id="34485"/>
    <lineage>
        <taxon>Eukaryota</taxon>
        <taxon>Fungi</taxon>
        <taxon>Fungi incertae sedis</taxon>
        <taxon>Zoopagomycota</taxon>
        <taxon>Entomophthoromycotina</taxon>
        <taxon>Entomophthoromycetes</taxon>
        <taxon>Entomophthorales</taxon>
        <taxon>Entomophthoraceae</taxon>
        <taxon>Entomophthora</taxon>
    </lineage>
</organism>
<dbReference type="Proteomes" id="UP001165960">
    <property type="component" value="Unassembled WGS sequence"/>
</dbReference>
<name>A0ACC2SQ50_9FUNG</name>
<sequence>MAFYVDTSRLGRFWDLLDTVLNFGLVCIYIWNTRYAVIDDHMQFLPRIYFFTEWYLALLLFLQSLPRIYISTEMLDYLFSPFCIVSLVSTLPPILVPAIDRLSSNIDLSHSYMAAGFMVYVYPFRILRLHMSFCKLLLPVRNSLFNLSLIVKKTLQLCSTILITIVFVSAWIHIVTFKFYESNKDKKPITFFDAFFFTTISSTSGFNSNLVPDSSFNRFIILFIMVSGALFLPGKISELLALISKRSIFDSHFEPEKNRQHVIVCGNFTNNCLYEFLREFFCEDHGLQTVNTNVVILNSAEPSEELVSILNDPVYSSRVQYVKGLPTSYKSLKKVRASLAKACFVLTGKNSSDDDREADATAVMLALAIKRFNKGLRLYAQVNLPENKPHFDHLARQLVCLQELRLGMLAQNLLNPGFSTLIYLLATSMTDATYDELLASIKQTPELPWLEEYVHGATHEIYSISISSFFAGMTFIAVAETIYKHFGATLFALNLSTSQKSDQNVLLNPSSYIIKGGEDGFIMSSSAYDANQISRLGEQGNTLKEFASIFEEELPSYLDESLNDEPASLEPIQETPELHKTSTKESVTSDLADVPKRPLVLQLDGNSSDDSSGADAPPNTFDSVASSEKDAGPDLTLQERNINKVISEMVKENSYSSALKGINEVSGHVVICDSSPSFPRSMEYFVGPFRAPHLQKWLPIVILTLTPPSDNQRYLLEQFDDVYFLCGSPLSRKSLFSAGVSRASRAVVLCHDTASTRNGERTVDATSLLTVLNMESMALDPQFFVVVEFIYRENMKLVGAGETISTSEKYSQALLRPAFMSGHVVAPCMLEPLICQAYYNDSFLAVIDCLVFDSSLDKWRNPENTKKRKPSSSQPSTSQTSYLPLSHIFTFEVPSVFYNRPYFHLFLWLLREHSAVTLGIFRTRIFKGRQLSYVVTNPKPNLPLVELDKVYIVSKVCPRY</sequence>
<comment type="caution">
    <text evidence="1">The sequence shown here is derived from an EMBL/GenBank/DDBJ whole genome shotgun (WGS) entry which is preliminary data.</text>
</comment>
<protein>
    <submittedName>
        <fullName evidence="1">Uncharacterized protein</fullName>
    </submittedName>
</protein>
<proteinExistence type="predicted"/>